<feature type="region of interest" description="Disordered" evidence="3">
    <location>
        <begin position="239"/>
        <end position="337"/>
    </location>
</feature>
<gene>
    <name evidence="5" type="ORF">FA15DRAFT_694676</name>
</gene>
<keyword evidence="2" id="KW-0539">Nucleus</keyword>
<dbReference type="InterPro" id="IPR050613">
    <property type="entry name" value="Sec_Metabolite_Reg"/>
</dbReference>
<evidence type="ECO:0000256" key="2">
    <source>
        <dbReference type="ARBA" id="ARBA00023242"/>
    </source>
</evidence>
<dbReference type="OrthoDB" id="3362851at2759"/>
<reference evidence="5 6" key="1">
    <citation type="journal article" date="2019" name="Nat. Ecol. Evol.">
        <title>Megaphylogeny resolves global patterns of mushroom evolution.</title>
        <authorList>
            <person name="Varga T."/>
            <person name="Krizsan K."/>
            <person name="Foldi C."/>
            <person name="Dima B."/>
            <person name="Sanchez-Garcia M."/>
            <person name="Sanchez-Ramirez S."/>
            <person name="Szollosi G.J."/>
            <person name="Szarkandi J.G."/>
            <person name="Papp V."/>
            <person name="Albert L."/>
            <person name="Andreopoulos W."/>
            <person name="Angelini C."/>
            <person name="Antonin V."/>
            <person name="Barry K.W."/>
            <person name="Bougher N.L."/>
            <person name="Buchanan P."/>
            <person name="Buyck B."/>
            <person name="Bense V."/>
            <person name="Catcheside P."/>
            <person name="Chovatia M."/>
            <person name="Cooper J."/>
            <person name="Damon W."/>
            <person name="Desjardin D."/>
            <person name="Finy P."/>
            <person name="Geml J."/>
            <person name="Haridas S."/>
            <person name="Hughes K."/>
            <person name="Justo A."/>
            <person name="Karasinski D."/>
            <person name="Kautmanova I."/>
            <person name="Kiss B."/>
            <person name="Kocsube S."/>
            <person name="Kotiranta H."/>
            <person name="LaButti K.M."/>
            <person name="Lechner B.E."/>
            <person name="Liimatainen K."/>
            <person name="Lipzen A."/>
            <person name="Lukacs Z."/>
            <person name="Mihaltcheva S."/>
            <person name="Morgado L.N."/>
            <person name="Niskanen T."/>
            <person name="Noordeloos M.E."/>
            <person name="Ohm R.A."/>
            <person name="Ortiz-Santana B."/>
            <person name="Ovrebo C."/>
            <person name="Racz N."/>
            <person name="Riley R."/>
            <person name="Savchenko A."/>
            <person name="Shiryaev A."/>
            <person name="Soop K."/>
            <person name="Spirin V."/>
            <person name="Szebenyi C."/>
            <person name="Tomsovsky M."/>
            <person name="Tulloss R.E."/>
            <person name="Uehling J."/>
            <person name="Grigoriev I.V."/>
            <person name="Vagvolgyi C."/>
            <person name="Papp T."/>
            <person name="Martin F.M."/>
            <person name="Miettinen O."/>
            <person name="Hibbett D.S."/>
            <person name="Nagy L.G."/>
        </authorList>
    </citation>
    <scope>NUCLEOTIDE SEQUENCE [LARGE SCALE GENOMIC DNA]</scope>
    <source>
        <strain evidence="5 6">CBS 121175</strain>
    </source>
</reference>
<dbReference type="GO" id="GO:0008270">
    <property type="term" value="F:zinc ion binding"/>
    <property type="evidence" value="ECO:0007669"/>
    <property type="project" value="InterPro"/>
</dbReference>
<comment type="subcellular location">
    <subcellularLocation>
        <location evidence="1">Nucleus</location>
    </subcellularLocation>
</comment>
<dbReference type="AlphaFoldDB" id="A0A5C3KW25"/>
<keyword evidence="6" id="KW-1185">Reference proteome</keyword>
<dbReference type="Proteomes" id="UP000307440">
    <property type="component" value="Unassembled WGS sequence"/>
</dbReference>
<accession>A0A5C3KW25</accession>
<feature type="compositionally biased region" description="Polar residues" evidence="3">
    <location>
        <begin position="16"/>
        <end position="35"/>
    </location>
</feature>
<evidence type="ECO:0000256" key="1">
    <source>
        <dbReference type="ARBA" id="ARBA00004123"/>
    </source>
</evidence>
<dbReference type="Pfam" id="PF00172">
    <property type="entry name" value="Zn_clus"/>
    <property type="match status" value="1"/>
</dbReference>
<dbReference type="GO" id="GO:0000981">
    <property type="term" value="F:DNA-binding transcription factor activity, RNA polymerase II-specific"/>
    <property type="evidence" value="ECO:0007669"/>
    <property type="project" value="InterPro"/>
</dbReference>
<name>A0A5C3KW25_COPMA</name>
<dbReference type="PROSITE" id="PS50048">
    <property type="entry name" value="ZN2_CY6_FUNGAL_2"/>
    <property type="match status" value="1"/>
</dbReference>
<dbReference type="STRING" id="230819.A0A5C3KW25"/>
<feature type="domain" description="Zn(2)-C6 fungal-type" evidence="4">
    <location>
        <begin position="124"/>
        <end position="155"/>
    </location>
</feature>
<evidence type="ECO:0000256" key="3">
    <source>
        <dbReference type="SAM" id="MobiDB-lite"/>
    </source>
</evidence>
<dbReference type="SMART" id="SM00066">
    <property type="entry name" value="GAL4"/>
    <property type="match status" value="1"/>
</dbReference>
<proteinExistence type="predicted"/>
<feature type="region of interest" description="Disordered" evidence="3">
    <location>
        <begin position="386"/>
        <end position="432"/>
    </location>
</feature>
<dbReference type="EMBL" id="ML210207">
    <property type="protein sequence ID" value="TFK24053.1"/>
    <property type="molecule type" value="Genomic_DNA"/>
</dbReference>
<dbReference type="Gene3D" id="4.10.240.10">
    <property type="entry name" value="Zn(2)-C6 fungal-type DNA-binding domain"/>
    <property type="match status" value="1"/>
</dbReference>
<dbReference type="InterPro" id="IPR036864">
    <property type="entry name" value="Zn2-C6_fun-type_DNA-bd_sf"/>
</dbReference>
<dbReference type="PANTHER" id="PTHR31001">
    <property type="entry name" value="UNCHARACTERIZED TRANSCRIPTIONAL REGULATORY PROTEIN"/>
    <property type="match status" value="1"/>
</dbReference>
<feature type="region of interest" description="Disordered" evidence="3">
    <location>
        <begin position="1"/>
        <end position="123"/>
    </location>
</feature>
<organism evidence="5 6">
    <name type="scientific">Coprinopsis marcescibilis</name>
    <name type="common">Agaric fungus</name>
    <name type="synonym">Psathyrella marcescibilis</name>
    <dbReference type="NCBI Taxonomy" id="230819"/>
    <lineage>
        <taxon>Eukaryota</taxon>
        <taxon>Fungi</taxon>
        <taxon>Dikarya</taxon>
        <taxon>Basidiomycota</taxon>
        <taxon>Agaricomycotina</taxon>
        <taxon>Agaricomycetes</taxon>
        <taxon>Agaricomycetidae</taxon>
        <taxon>Agaricales</taxon>
        <taxon>Agaricineae</taxon>
        <taxon>Psathyrellaceae</taxon>
        <taxon>Coprinopsis</taxon>
    </lineage>
</organism>
<dbReference type="CDD" id="cd00067">
    <property type="entry name" value="GAL4"/>
    <property type="match status" value="1"/>
</dbReference>
<feature type="compositionally biased region" description="Low complexity" evidence="3">
    <location>
        <begin position="273"/>
        <end position="288"/>
    </location>
</feature>
<dbReference type="PANTHER" id="PTHR31001:SF90">
    <property type="entry name" value="CENTROMERE DNA-BINDING PROTEIN COMPLEX CBF3 SUBUNIT B"/>
    <property type="match status" value="1"/>
</dbReference>
<feature type="compositionally biased region" description="Low complexity" evidence="3">
    <location>
        <begin position="47"/>
        <end position="56"/>
    </location>
</feature>
<protein>
    <recommendedName>
        <fullName evidence="4">Zn(2)-C6 fungal-type domain-containing protein</fullName>
    </recommendedName>
</protein>
<evidence type="ECO:0000259" key="4">
    <source>
        <dbReference type="PROSITE" id="PS50048"/>
    </source>
</evidence>
<sequence length="432" mass="47644">MQDSRQTDSPELPSRRAQSSFHEMPTSTQHTSLPSIRQLVHPYVLPPSGMTSQQTSTGGGGGGYDYPSGTMHYPPLPPHIDGSGPSLLHRESTEIYGSVDSDGDADHDHGGPPPKKKRRRQPLSCTECKRRKIKCNREQPCAPCSKRGEQAKCRWAIIEPLEKYVTRAEYDELRVRFDALVAVVERLSQAANFNQQPPIHPVSYYSSPIPGTQAGPSVEAVQPYHQSPVYASMLAPQQPYQPQMDGTTSMMQAPPPPRYSRIYEDSQSPTRGAPSGVPTSPTVPTASGQPSTPSSRHRIPENKSPGSSRRSLDSPRPGLSSMSSGYHPESSESKNYSAQTLMLGERLRRESHKALEDSVILSFATMTLPFRTLHLQVFRTCSLGPPLSFHLPPQGSSSRRISDTSGRHHPQNPQLEDERSRMANPFPGRERG</sequence>
<dbReference type="SUPFAM" id="SSF57701">
    <property type="entry name" value="Zn2/Cys6 DNA-binding domain"/>
    <property type="match status" value="1"/>
</dbReference>
<evidence type="ECO:0000313" key="5">
    <source>
        <dbReference type="EMBL" id="TFK24053.1"/>
    </source>
</evidence>
<dbReference type="GO" id="GO:0005634">
    <property type="term" value="C:nucleus"/>
    <property type="evidence" value="ECO:0007669"/>
    <property type="project" value="UniProtKB-SubCell"/>
</dbReference>
<dbReference type="InterPro" id="IPR001138">
    <property type="entry name" value="Zn2Cys6_DnaBD"/>
</dbReference>
<evidence type="ECO:0000313" key="6">
    <source>
        <dbReference type="Proteomes" id="UP000307440"/>
    </source>
</evidence>
<feature type="compositionally biased region" description="Polar residues" evidence="3">
    <location>
        <begin position="239"/>
        <end position="251"/>
    </location>
</feature>
<dbReference type="PROSITE" id="PS00463">
    <property type="entry name" value="ZN2_CY6_FUNGAL_1"/>
    <property type="match status" value="1"/>
</dbReference>